<dbReference type="EMBL" id="ML738646">
    <property type="protein sequence ID" value="KAE8161166.1"/>
    <property type="molecule type" value="Genomic_DNA"/>
</dbReference>
<feature type="non-terminal residue" evidence="1">
    <location>
        <position position="67"/>
    </location>
</feature>
<reference evidence="1 2" key="1">
    <citation type="submission" date="2019-04" db="EMBL/GenBank/DDBJ databases">
        <title>Friends and foes A comparative genomics study of 23 Aspergillus species from section Flavi.</title>
        <authorList>
            <consortium name="DOE Joint Genome Institute"/>
            <person name="Kjaerbolling I."/>
            <person name="Vesth T."/>
            <person name="Frisvad J.C."/>
            <person name="Nybo J.L."/>
            <person name="Theobald S."/>
            <person name="Kildgaard S."/>
            <person name="Isbrandt T."/>
            <person name="Kuo A."/>
            <person name="Sato A."/>
            <person name="Lyhne E.K."/>
            <person name="Kogle M.E."/>
            <person name="Wiebenga A."/>
            <person name="Kun R.S."/>
            <person name="Lubbers R.J."/>
            <person name="Makela M.R."/>
            <person name="Barry K."/>
            <person name="Chovatia M."/>
            <person name="Clum A."/>
            <person name="Daum C."/>
            <person name="Haridas S."/>
            <person name="He G."/>
            <person name="LaButti K."/>
            <person name="Lipzen A."/>
            <person name="Mondo S."/>
            <person name="Riley R."/>
            <person name="Salamov A."/>
            <person name="Simmons B.A."/>
            <person name="Magnuson J.K."/>
            <person name="Henrissat B."/>
            <person name="Mortensen U.H."/>
            <person name="Larsen T.O."/>
            <person name="Devries R.P."/>
            <person name="Grigoriev I.V."/>
            <person name="Machida M."/>
            <person name="Baker S.E."/>
            <person name="Andersen M.R."/>
        </authorList>
    </citation>
    <scope>NUCLEOTIDE SEQUENCE [LARGE SCALE GENOMIC DNA]</scope>
    <source>
        <strain evidence="1 2">CBS 117626</strain>
    </source>
</reference>
<dbReference type="AlphaFoldDB" id="A0A5N6URD2"/>
<accession>A0A5N6URD2</accession>
<organism evidence="1 2">
    <name type="scientific">Aspergillus tamarii</name>
    <dbReference type="NCBI Taxonomy" id="41984"/>
    <lineage>
        <taxon>Eukaryota</taxon>
        <taxon>Fungi</taxon>
        <taxon>Dikarya</taxon>
        <taxon>Ascomycota</taxon>
        <taxon>Pezizomycotina</taxon>
        <taxon>Eurotiomycetes</taxon>
        <taxon>Eurotiomycetidae</taxon>
        <taxon>Eurotiales</taxon>
        <taxon>Aspergillaceae</taxon>
        <taxon>Aspergillus</taxon>
        <taxon>Aspergillus subgen. Circumdati</taxon>
    </lineage>
</organism>
<keyword evidence="2" id="KW-1185">Reference proteome</keyword>
<evidence type="ECO:0000313" key="1">
    <source>
        <dbReference type="EMBL" id="KAE8161166.1"/>
    </source>
</evidence>
<dbReference type="OrthoDB" id="4457171at2759"/>
<dbReference type="Proteomes" id="UP000326950">
    <property type="component" value="Unassembled WGS sequence"/>
</dbReference>
<protein>
    <submittedName>
        <fullName evidence="1">Uncharacterized protein</fullName>
    </submittedName>
</protein>
<proteinExistence type="predicted"/>
<sequence>MPSRACTEGVKEYRNLSMFYHPHGQAVRNSIIEFGRTDILWTREKTLDYWKTVNQSFLALQTWSQYL</sequence>
<name>A0A5N6URD2_ASPTM</name>
<gene>
    <name evidence="1" type="ORF">BDV40DRAFT_268678</name>
</gene>
<evidence type="ECO:0000313" key="2">
    <source>
        <dbReference type="Proteomes" id="UP000326950"/>
    </source>
</evidence>